<proteinExistence type="predicted"/>
<dbReference type="Proteomes" id="UP001162793">
    <property type="component" value="Unassembled WGS sequence"/>
</dbReference>
<keyword evidence="4" id="KW-1185">Reference proteome</keyword>
<evidence type="ECO:0000313" key="4">
    <source>
        <dbReference type="Proteomes" id="UP001162793"/>
    </source>
</evidence>
<dbReference type="RefSeq" id="WP_253534248.1">
    <property type="nucleotide sequence ID" value="NZ_JAMYWC010000001.1"/>
</dbReference>
<dbReference type="EMBL" id="JAMYWC010000001">
    <property type="protein sequence ID" value="MCP1170792.1"/>
    <property type="molecule type" value="Genomic_DNA"/>
</dbReference>
<reference evidence="4" key="1">
    <citation type="journal article" date="2023" name="Front. Microbiol.">
        <title>Ralstonia chuxiongensis sp. nov., Ralstonia mojiangensis sp. nov., and Ralstonia soli sp. nov., isolated from tobacco fields, are three novel species in the family Burkholderiaceae.</title>
        <authorList>
            <person name="Lu C.H."/>
            <person name="Zhang Y.Y."/>
            <person name="Jiang N."/>
            <person name="Chen W."/>
            <person name="Shao X."/>
            <person name="Zhao Z.M."/>
            <person name="Lu W.L."/>
            <person name="Hu X."/>
            <person name="Xi Y.X."/>
            <person name="Zou S.Y."/>
            <person name="Wei Q.J."/>
            <person name="Lin Z.L."/>
            <person name="Gong L."/>
            <person name="Gai X.T."/>
            <person name="Zhang L.Q."/>
            <person name="Li J.Y."/>
            <person name="Jin Y."/>
            <person name="Xia Z.Y."/>
        </authorList>
    </citation>
    <scope>NUCLEOTIDE SEQUENCE [LARGE SCALE GENOMIC DNA]</scope>
    <source>
        <strain evidence="4">21YRMH01-3</strain>
    </source>
</reference>
<evidence type="ECO:0008006" key="5">
    <source>
        <dbReference type="Google" id="ProtNLM"/>
    </source>
</evidence>
<gene>
    <name evidence="3" type="ORF">NKG59_00410</name>
</gene>
<dbReference type="AlphaFoldDB" id="A0AA42BIF3"/>
<feature type="region of interest" description="Disordered" evidence="2">
    <location>
        <begin position="1"/>
        <end position="42"/>
    </location>
</feature>
<feature type="coiled-coil region" evidence="1">
    <location>
        <begin position="562"/>
        <end position="589"/>
    </location>
</feature>
<feature type="coiled-coil region" evidence="1">
    <location>
        <begin position="85"/>
        <end position="133"/>
    </location>
</feature>
<evidence type="ECO:0000256" key="1">
    <source>
        <dbReference type="SAM" id="Coils"/>
    </source>
</evidence>
<keyword evidence="1" id="KW-0175">Coiled coil</keyword>
<comment type="caution">
    <text evidence="3">The sequence shown here is derived from an EMBL/GenBank/DDBJ whole genome shotgun (WGS) entry which is preliminary data.</text>
</comment>
<evidence type="ECO:0000256" key="2">
    <source>
        <dbReference type="SAM" id="MobiDB-lite"/>
    </source>
</evidence>
<protein>
    <recommendedName>
        <fullName evidence="5">ATPase</fullName>
    </recommendedName>
</protein>
<accession>A0AA42BIF3</accession>
<sequence>MAFGNASVLPTPEKQAPSAEDESLAPVRGTAKTNPRRKSEVDVHYEPEPLLIFRPETGEFICIPAHEVTAFENDANLWDMLVDTLHKANAKVDDLAEELHQLQIKALRSPAEQQKLEKALDDAYKEAKAAHEKLHGALTPLGKMDSGHMSIVEIIPIYNSAGGPVRSFRKYTARYVRSDRIKSKWDRYIPAGWEKRKGTAAEKDSAHKAFASRAFFSKQNDQLQFNKDELKKGAGTLSTKFKGDLLKIETHSVQGALTAWADGWNKKLTYDRAARNPDAKWSRNIDLTAQAQLMRYFAGVGLSTEWDPLKGNCALKASGRAEFAVAEAKAAGTFYFPDRVGWVWRLTDNPKDKSTAIRFAAELAVSAMAGASIVGEVGIAVDWKDEKRKELGLYGAAVSGAGNRQRELRINQKPVDPSAKAELEVFAGAKAEIKLWGGVQWLNPEQLGLGYQEFAKVGETVTGMLGAGAGCLFELSYAAGKFRFRMMASVCLGVGAKGALELEVDVGQIVQFWKWLAYQLYHADYKQLKFIAKEAFEYIVKLQVMIIEGTIEKMEQAVGWAEDEITAKYEEIIARLDQEERRVQLMNRIIANPHGFLRYTTPEAKGVMLYQMTRHDWKVDGLDGRNHGGRYYGRRKDAVKKILREAQTRRDFDNVVQHMSADGSRCDATLTAKNRAQLRDFLNTSLVGSSGDGQEIDTFYDNLQASLKAEPTRGYAMCENTSPTYLAQRDYGIDHSMLADIGSMAMPPTTYA</sequence>
<name>A0AA42BIF3_9RALS</name>
<evidence type="ECO:0000313" key="3">
    <source>
        <dbReference type="EMBL" id="MCP1170792.1"/>
    </source>
</evidence>
<organism evidence="3 4">
    <name type="scientific">Ralstonia chuxiongensis</name>
    <dbReference type="NCBI Taxonomy" id="2957504"/>
    <lineage>
        <taxon>Bacteria</taxon>
        <taxon>Pseudomonadati</taxon>
        <taxon>Pseudomonadota</taxon>
        <taxon>Betaproteobacteria</taxon>
        <taxon>Burkholderiales</taxon>
        <taxon>Burkholderiaceae</taxon>
        <taxon>Ralstonia</taxon>
    </lineage>
</organism>